<dbReference type="SUPFAM" id="SSF54909">
    <property type="entry name" value="Dimeric alpha+beta barrel"/>
    <property type="match status" value="1"/>
</dbReference>
<dbReference type="Pfam" id="PF07876">
    <property type="entry name" value="Dabb"/>
    <property type="match status" value="1"/>
</dbReference>
<evidence type="ECO:0000259" key="1">
    <source>
        <dbReference type="PROSITE" id="PS51502"/>
    </source>
</evidence>
<proteinExistence type="predicted"/>
<dbReference type="PROSITE" id="PS51502">
    <property type="entry name" value="S_R_A_B_BARREL"/>
    <property type="match status" value="1"/>
</dbReference>
<evidence type="ECO:0000313" key="3">
    <source>
        <dbReference type="Proteomes" id="UP001153069"/>
    </source>
</evidence>
<reference evidence="2" key="1">
    <citation type="submission" date="2020-06" db="EMBL/GenBank/DDBJ databases">
        <authorList>
            <consortium name="Plant Systems Biology data submission"/>
        </authorList>
    </citation>
    <scope>NUCLEOTIDE SEQUENCE</scope>
    <source>
        <strain evidence="2">D6</strain>
    </source>
</reference>
<dbReference type="SMART" id="SM00886">
    <property type="entry name" value="Dabb"/>
    <property type="match status" value="1"/>
</dbReference>
<evidence type="ECO:0000313" key="2">
    <source>
        <dbReference type="EMBL" id="CAB9498437.1"/>
    </source>
</evidence>
<dbReference type="OrthoDB" id="42919at2759"/>
<dbReference type="InterPro" id="IPR011008">
    <property type="entry name" value="Dimeric_a/b-barrel"/>
</dbReference>
<protein>
    <submittedName>
        <fullName evidence="2">Stress responsive alpha-beta barrel</fullName>
    </submittedName>
</protein>
<dbReference type="Proteomes" id="UP001153069">
    <property type="component" value="Unassembled WGS sequence"/>
</dbReference>
<comment type="caution">
    <text evidence="2">The sequence shown here is derived from an EMBL/GenBank/DDBJ whole genome shotgun (WGS) entry which is preliminary data.</text>
</comment>
<organism evidence="2 3">
    <name type="scientific">Seminavis robusta</name>
    <dbReference type="NCBI Taxonomy" id="568900"/>
    <lineage>
        <taxon>Eukaryota</taxon>
        <taxon>Sar</taxon>
        <taxon>Stramenopiles</taxon>
        <taxon>Ochrophyta</taxon>
        <taxon>Bacillariophyta</taxon>
        <taxon>Bacillariophyceae</taxon>
        <taxon>Bacillariophycidae</taxon>
        <taxon>Naviculales</taxon>
        <taxon>Naviculaceae</taxon>
        <taxon>Seminavis</taxon>
    </lineage>
</organism>
<dbReference type="AlphaFoldDB" id="A0A9N8D8A9"/>
<dbReference type="Gene3D" id="3.30.70.100">
    <property type="match status" value="1"/>
</dbReference>
<feature type="domain" description="Stress-response A/B barrel" evidence="1">
    <location>
        <begin position="16"/>
        <end position="119"/>
    </location>
</feature>
<accession>A0A9N8D8A9</accession>
<name>A0A9N8D8A9_9STRA</name>
<dbReference type="EMBL" id="CAICTM010000038">
    <property type="protein sequence ID" value="CAB9498437.1"/>
    <property type="molecule type" value="Genomic_DNA"/>
</dbReference>
<gene>
    <name evidence="2" type="ORF">SEMRO_38_G023680.1</name>
</gene>
<dbReference type="InterPro" id="IPR013097">
    <property type="entry name" value="Dabb"/>
</dbReference>
<sequence length="123" mass="13728">MAFQITRIVATAAKPVKHVVLFSLKKEATKAQRKQIQQGLLALPDKIPEIQDYELGIDLLLKGGQNHPAGKNRGICWSASFKCQKDYETYDASDAHKEFLALLKTVVEPGTRSAIQYEISKTK</sequence>
<keyword evidence="3" id="KW-1185">Reference proteome</keyword>